<dbReference type="CDD" id="cd00160">
    <property type="entry name" value="RhoGEF"/>
    <property type="match status" value="1"/>
</dbReference>
<feature type="compositionally biased region" description="Low complexity" evidence="5">
    <location>
        <begin position="218"/>
        <end position="243"/>
    </location>
</feature>
<feature type="compositionally biased region" description="Basic and acidic residues" evidence="5">
    <location>
        <begin position="1053"/>
        <end position="1063"/>
    </location>
</feature>
<keyword evidence="11" id="KW-1185">Reference proteome</keyword>
<feature type="compositionally biased region" description="Polar residues" evidence="5">
    <location>
        <begin position="853"/>
        <end position="866"/>
    </location>
</feature>
<keyword evidence="2 4" id="KW-0728">SH3 domain</keyword>
<dbReference type="GO" id="GO:0005737">
    <property type="term" value="C:cytoplasm"/>
    <property type="evidence" value="ECO:0007669"/>
    <property type="project" value="UniProtKB-SubCell"/>
</dbReference>
<dbReference type="PANTHER" id="PTHR46006">
    <property type="entry name" value="RHO GUANINE NUCLEOTIDE EXCHANGE FACTOR AT 64C, ISOFORM A"/>
    <property type="match status" value="1"/>
</dbReference>
<feature type="compositionally biased region" description="Polar residues" evidence="5">
    <location>
        <begin position="1181"/>
        <end position="1193"/>
    </location>
</feature>
<dbReference type="SUPFAM" id="SSF64268">
    <property type="entry name" value="PX domain"/>
    <property type="match status" value="1"/>
</dbReference>
<evidence type="ECO:0000313" key="11">
    <source>
        <dbReference type="Proteomes" id="UP000193920"/>
    </source>
</evidence>
<dbReference type="PROSITE" id="PS00741">
    <property type="entry name" value="DH_1"/>
    <property type="match status" value="1"/>
</dbReference>
<accession>A0A1Y2AVQ9</accession>
<dbReference type="Pfam" id="PF00787">
    <property type="entry name" value="PX"/>
    <property type="match status" value="1"/>
</dbReference>
<dbReference type="PROSITE" id="PS50003">
    <property type="entry name" value="PH_DOMAIN"/>
    <property type="match status" value="1"/>
</dbReference>
<feature type="compositionally biased region" description="Polar residues" evidence="5">
    <location>
        <begin position="877"/>
        <end position="891"/>
    </location>
</feature>
<sequence length="1687" mass="190267">MDVEVTSSHNVNTNNTSVHSLKFMSNDIISINEYGKAIHDYSGRAEDELTFEEEDVIYLSLKDETGDWVFGELNGSRGWFPSSNIRVLSEKECINEGINWPPQSSFISSASSFSIKSSQKDISLNNIGKRCNSRDSFSSLNSSNHVIIPTSNEDTSNPILPNSQVRSWYSKYQQIKRYQPKRGLNSKIGGAMNNTPIAASNQSERSNSMSDAERRAELTSLILSSNNSTLSKEQSELSSQISIENEDKHNDNNNNNNNNNNDGNNKDGNNNNNKDEKNVKISKECSTESFNNEKFINEVASLLNSDNLSSQNINLDDKVLKEENDCSIDNLNINNATGSIQDLQRRNINNTNKNINAVESNKPIIVSGISSSQLSSHSSLSINVKDINGDSKKVHHSGKLSGSGGTPTRVIHRVTTPTLSRQKWSDFVSGSTMQNLTKKEIQRQEVMFEMIITEKDYLKDLGIVMDIYIKPMREMKIIRPKDIDVIFSDWENILKVHEEIMKRLDDRQKQGYIINEIGDIWIIMSDYLKVYTMYCSNHPYALIKLQSLSRNKNFTKFLESRLQLPESRNLNLANFLLKPVQRICKYPLLLREIIKNTEEDHPDYKNLVSALCKIETVITIINDAARQTEGVHKLLELQQRFTTKVNIVTNLRTIVHKSEIDIIEKRLNAFDKKKRQMYLLNDMVLLARSTSSVPDPLNTGKLKLIAMISTKEILVKDLEDTSILKNAFELVHTGKQSYKIAVDTPMNKEVWLKMLNNVILNDVQSNKVDSITAMKPSVETTYKSLNGKNKKKNLSPKTPDYRLATLKFNDTSMIKEVENEFNRINKTLDFDEGNNNKDDEKSVSSEDNEEKTLYSSTFHNSNNEMPSISEGVVSNFDDINSKNPSKSNEYIISNPIMEERRDSEEKEDISATISISESESKFSAKEDEDEEDEDKNSPFGDNEDIFNLPICHDSQSIDFEGLKDQLLDDDYINDSKKKRYSFPLSGIQSRNINITDLFGKEKIENPIIPDNKISTPSMISDIKENNEDDNLSVSIKSSNDSVHKSGEETSQIKMEEEKTDDNITKTTSEVETEEEQDKSVIITLNDMIDDIKIVKVEESKEGEEELEDEVLPDNKFTRKMKSCDSIENIKKLKEQEYDLLTPHNEYINDKSNESVIIPNSNSNGSFVINNEKDEEESSDKYSFNNSNENISTSDNEKRKSTDSREEDFSFSKLRSMFGNMSNRSFYNDMNSKVSDEENDAKREELKNIILPSKIHNLPTPKRGFIINTLIEDNKNGQSINSPTRLIYDISKNPFIIKDISSNKSNKDINKISNINNNLKLPKQNGVVSVSSDTISGNKVSSIQKGFISKTNDEINNSVNKHKNELNNHNLTGNVENKKKSFKNDTLVKSPLIKEIQFDDDNNNMNDKQNKTKDNNKSSTKSVKFGSAITVETSGSNVNNVISPSMCVSSKKFKSPLYNTPSPLLSNSSSSSINSNSISSIVSSSTAPTTSSSAATSTITSTTNTASLLSNEVTNNSITNSGMPLTSKDMISSSTNNSLKKGQISNINKPVNDAKIVDVENVSFESSKKYVYIIEVDRGNSDISIIHHTYDDFFDLHLQLIGNFPEEAGVSIGFNKNNNGKISRRIIPDLPAQMMFVSEAIARSRITRLQEYINTILKLPGKISKHPLVMNFFKADGKWSASVYSNKK</sequence>
<evidence type="ECO:0008006" key="12">
    <source>
        <dbReference type="Google" id="ProtNLM"/>
    </source>
</evidence>
<dbReference type="InterPro" id="IPR035899">
    <property type="entry name" value="DBL_dom_sf"/>
</dbReference>
<protein>
    <recommendedName>
        <fullName evidence="12">DH domain-containing protein</fullName>
    </recommendedName>
</protein>
<keyword evidence="3" id="KW-0963">Cytoplasm</keyword>
<feature type="domain" description="PH" evidence="7">
    <location>
        <begin position="653"/>
        <end position="760"/>
    </location>
</feature>
<dbReference type="Pfam" id="PF07653">
    <property type="entry name" value="SH3_2"/>
    <property type="match status" value="1"/>
</dbReference>
<feature type="region of interest" description="Disordered" evidence="5">
    <location>
        <begin position="828"/>
        <end position="944"/>
    </location>
</feature>
<comment type="caution">
    <text evidence="10">The sequence shown here is derived from an EMBL/GenBank/DDBJ whole genome shotgun (WGS) entry which is preliminary data.</text>
</comment>
<feature type="region of interest" description="Disordered" evidence="5">
    <location>
        <begin position="1463"/>
        <end position="1497"/>
    </location>
</feature>
<dbReference type="OrthoDB" id="660555at2759"/>
<dbReference type="Gene3D" id="3.30.1520.10">
    <property type="entry name" value="Phox-like domain"/>
    <property type="match status" value="1"/>
</dbReference>
<feature type="compositionally biased region" description="Polar residues" evidence="5">
    <location>
        <begin position="192"/>
        <end position="210"/>
    </location>
</feature>
<dbReference type="InterPro" id="IPR001331">
    <property type="entry name" value="GDS_CDC24_CS"/>
</dbReference>
<evidence type="ECO:0000256" key="2">
    <source>
        <dbReference type="ARBA" id="ARBA00022443"/>
    </source>
</evidence>
<evidence type="ECO:0000259" key="9">
    <source>
        <dbReference type="PROSITE" id="PS50195"/>
    </source>
</evidence>
<feature type="compositionally biased region" description="Basic and acidic residues" evidence="5">
    <location>
        <begin position="828"/>
        <end position="844"/>
    </location>
</feature>
<dbReference type="InterPro" id="IPR036028">
    <property type="entry name" value="SH3-like_dom_sf"/>
</dbReference>
<dbReference type="Pfam" id="PF00621">
    <property type="entry name" value="RhoGEF"/>
    <property type="match status" value="1"/>
</dbReference>
<gene>
    <name evidence="10" type="ORF">LY90DRAFT_674505</name>
</gene>
<evidence type="ECO:0000256" key="4">
    <source>
        <dbReference type="PROSITE-ProRule" id="PRU00192"/>
    </source>
</evidence>
<evidence type="ECO:0000259" key="6">
    <source>
        <dbReference type="PROSITE" id="PS50002"/>
    </source>
</evidence>
<dbReference type="InterPro" id="IPR036871">
    <property type="entry name" value="PX_dom_sf"/>
</dbReference>
<dbReference type="GO" id="GO:0035091">
    <property type="term" value="F:phosphatidylinositol binding"/>
    <property type="evidence" value="ECO:0007669"/>
    <property type="project" value="InterPro"/>
</dbReference>
<dbReference type="PROSITE" id="PS50195">
    <property type="entry name" value="PX"/>
    <property type="match status" value="1"/>
</dbReference>
<feature type="region of interest" description="Disordered" evidence="5">
    <location>
        <begin position="1172"/>
        <end position="1205"/>
    </location>
</feature>
<dbReference type="InterPro" id="IPR011993">
    <property type="entry name" value="PH-like_dom_sf"/>
</dbReference>
<feature type="domain" description="SH3" evidence="6">
    <location>
        <begin position="30"/>
        <end position="90"/>
    </location>
</feature>
<dbReference type="SUPFAM" id="SSF48065">
    <property type="entry name" value="DBL homology domain (DH-domain)"/>
    <property type="match status" value="1"/>
</dbReference>
<feature type="compositionally biased region" description="Basic and acidic residues" evidence="5">
    <location>
        <begin position="1194"/>
        <end position="1205"/>
    </location>
</feature>
<dbReference type="InterPro" id="IPR000219">
    <property type="entry name" value="DH_dom"/>
</dbReference>
<evidence type="ECO:0000256" key="1">
    <source>
        <dbReference type="ARBA" id="ARBA00004496"/>
    </source>
</evidence>
<dbReference type="SUPFAM" id="SSF50729">
    <property type="entry name" value="PH domain-like"/>
    <property type="match status" value="1"/>
</dbReference>
<comment type="subcellular location">
    <subcellularLocation>
        <location evidence="1">Cytoplasm</location>
    </subcellularLocation>
</comment>
<dbReference type="Gene3D" id="2.30.29.30">
    <property type="entry name" value="Pleckstrin-homology domain (PH domain)/Phosphotyrosine-binding domain (PTB)"/>
    <property type="match status" value="1"/>
</dbReference>
<dbReference type="InterPro" id="IPR001452">
    <property type="entry name" value="SH3_domain"/>
</dbReference>
<proteinExistence type="predicted"/>
<dbReference type="InterPro" id="IPR001849">
    <property type="entry name" value="PH_domain"/>
</dbReference>
<dbReference type="SMART" id="SM00326">
    <property type="entry name" value="SH3"/>
    <property type="match status" value="1"/>
</dbReference>
<organism evidence="10 11">
    <name type="scientific">Neocallimastix californiae</name>
    <dbReference type="NCBI Taxonomy" id="1754190"/>
    <lineage>
        <taxon>Eukaryota</taxon>
        <taxon>Fungi</taxon>
        <taxon>Fungi incertae sedis</taxon>
        <taxon>Chytridiomycota</taxon>
        <taxon>Chytridiomycota incertae sedis</taxon>
        <taxon>Neocallimastigomycetes</taxon>
        <taxon>Neocallimastigales</taxon>
        <taxon>Neocallimastigaceae</taxon>
        <taxon>Neocallimastix</taxon>
    </lineage>
</organism>
<dbReference type="EMBL" id="MCOG01000200">
    <property type="protein sequence ID" value="ORY26622.1"/>
    <property type="molecule type" value="Genomic_DNA"/>
</dbReference>
<dbReference type="Proteomes" id="UP000193920">
    <property type="component" value="Unassembled WGS sequence"/>
</dbReference>
<evidence type="ECO:0000256" key="3">
    <source>
        <dbReference type="ARBA" id="ARBA00022490"/>
    </source>
</evidence>
<evidence type="ECO:0000313" key="10">
    <source>
        <dbReference type="EMBL" id="ORY26622.1"/>
    </source>
</evidence>
<dbReference type="GO" id="GO:0035025">
    <property type="term" value="P:positive regulation of Rho protein signal transduction"/>
    <property type="evidence" value="ECO:0007669"/>
    <property type="project" value="TreeGrafter"/>
</dbReference>
<evidence type="ECO:0000259" key="7">
    <source>
        <dbReference type="PROSITE" id="PS50003"/>
    </source>
</evidence>
<feature type="region of interest" description="Disordered" evidence="5">
    <location>
        <begin position="180"/>
        <end position="277"/>
    </location>
</feature>
<dbReference type="InterPro" id="IPR051480">
    <property type="entry name" value="Endocytic_GEF_Adapter"/>
</dbReference>
<dbReference type="SMART" id="SM00325">
    <property type="entry name" value="RhoGEF"/>
    <property type="match status" value="1"/>
</dbReference>
<dbReference type="CDD" id="cd00174">
    <property type="entry name" value="SH3"/>
    <property type="match status" value="1"/>
</dbReference>
<dbReference type="GO" id="GO:0035556">
    <property type="term" value="P:intracellular signal transduction"/>
    <property type="evidence" value="ECO:0007669"/>
    <property type="project" value="InterPro"/>
</dbReference>
<dbReference type="PROSITE" id="PS50010">
    <property type="entry name" value="DH_2"/>
    <property type="match status" value="1"/>
</dbReference>
<dbReference type="Gene3D" id="1.20.900.10">
    <property type="entry name" value="Dbl homology (DH) domain"/>
    <property type="match status" value="1"/>
</dbReference>
<dbReference type="PANTHER" id="PTHR46006:SF6">
    <property type="entry name" value="INTERSECTIN-2 ISOFORM X1"/>
    <property type="match status" value="1"/>
</dbReference>
<dbReference type="Gene3D" id="2.30.30.40">
    <property type="entry name" value="SH3 Domains"/>
    <property type="match status" value="1"/>
</dbReference>
<reference evidence="10 11" key="1">
    <citation type="submission" date="2016-08" db="EMBL/GenBank/DDBJ databases">
        <title>A Parts List for Fungal Cellulosomes Revealed by Comparative Genomics.</title>
        <authorList>
            <consortium name="DOE Joint Genome Institute"/>
            <person name="Haitjema C.H."/>
            <person name="Gilmore S.P."/>
            <person name="Henske J.K."/>
            <person name="Solomon K.V."/>
            <person name="De Groot R."/>
            <person name="Kuo A."/>
            <person name="Mondo S.J."/>
            <person name="Salamov A.A."/>
            <person name="Labutti K."/>
            <person name="Zhao Z."/>
            <person name="Chiniquy J."/>
            <person name="Barry K."/>
            <person name="Brewer H.M."/>
            <person name="Purvine S.O."/>
            <person name="Wright A.T."/>
            <person name="Boxma B."/>
            <person name="Van Alen T."/>
            <person name="Hackstein J.H."/>
            <person name="Baker S.E."/>
            <person name="Grigoriev I.V."/>
            <person name="O'Malley M.A."/>
        </authorList>
    </citation>
    <scope>NUCLEOTIDE SEQUENCE [LARGE SCALE GENOMIC DNA]</scope>
    <source>
        <strain evidence="10 11">G1</strain>
    </source>
</reference>
<feature type="compositionally biased region" description="Low complexity" evidence="5">
    <location>
        <begin position="252"/>
        <end position="272"/>
    </location>
</feature>
<dbReference type="GO" id="GO:0005085">
    <property type="term" value="F:guanyl-nucleotide exchange factor activity"/>
    <property type="evidence" value="ECO:0007669"/>
    <property type="project" value="InterPro"/>
</dbReference>
<evidence type="ECO:0000256" key="5">
    <source>
        <dbReference type="SAM" id="MobiDB-lite"/>
    </source>
</evidence>
<dbReference type="SMART" id="SM00312">
    <property type="entry name" value="PX"/>
    <property type="match status" value="1"/>
</dbReference>
<feature type="domain" description="DH" evidence="8">
    <location>
        <begin position="442"/>
        <end position="624"/>
    </location>
</feature>
<dbReference type="STRING" id="1754190.A0A1Y2AVQ9"/>
<feature type="domain" description="PX" evidence="9">
    <location>
        <begin position="1549"/>
        <end position="1679"/>
    </location>
</feature>
<feature type="region of interest" description="Disordered" evidence="5">
    <location>
        <begin position="1514"/>
        <end position="1543"/>
    </location>
</feature>
<feature type="region of interest" description="Disordered" evidence="5">
    <location>
        <begin position="391"/>
        <end position="410"/>
    </location>
</feature>
<dbReference type="SMART" id="SM00233">
    <property type="entry name" value="PH"/>
    <property type="match status" value="1"/>
</dbReference>
<dbReference type="InterPro" id="IPR001683">
    <property type="entry name" value="PX_dom"/>
</dbReference>
<feature type="region of interest" description="Disordered" evidence="5">
    <location>
        <begin position="1397"/>
        <end position="1420"/>
    </location>
</feature>
<dbReference type="PROSITE" id="PS50002">
    <property type="entry name" value="SH3"/>
    <property type="match status" value="1"/>
</dbReference>
<dbReference type="SUPFAM" id="SSF50044">
    <property type="entry name" value="SH3-domain"/>
    <property type="match status" value="1"/>
</dbReference>
<feature type="region of interest" description="Disordered" evidence="5">
    <location>
        <begin position="1034"/>
        <end position="1077"/>
    </location>
</feature>
<name>A0A1Y2AVQ9_9FUNG</name>
<evidence type="ECO:0000259" key="8">
    <source>
        <dbReference type="PROSITE" id="PS50010"/>
    </source>
</evidence>